<organism evidence="2 3">
    <name type="scientific">Macleaya cordata</name>
    <name type="common">Five-seeded plume-poppy</name>
    <name type="synonym">Bocconia cordata</name>
    <dbReference type="NCBI Taxonomy" id="56857"/>
    <lineage>
        <taxon>Eukaryota</taxon>
        <taxon>Viridiplantae</taxon>
        <taxon>Streptophyta</taxon>
        <taxon>Embryophyta</taxon>
        <taxon>Tracheophyta</taxon>
        <taxon>Spermatophyta</taxon>
        <taxon>Magnoliopsida</taxon>
        <taxon>Ranunculales</taxon>
        <taxon>Papaveraceae</taxon>
        <taxon>Papaveroideae</taxon>
        <taxon>Macleaya</taxon>
    </lineage>
</organism>
<dbReference type="AlphaFoldDB" id="A0A200R565"/>
<feature type="compositionally biased region" description="Polar residues" evidence="1">
    <location>
        <begin position="79"/>
        <end position="90"/>
    </location>
</feature>
<evidence type="ECO:0000313" key="2">
    <source>
        <dbReference type="EMBL" id="OVA17846.1"/>
    </source>
</evidence>
<evidence type="ECO:0000313" key="3">
    <source>
        <dbReference type="Proteomes" id="UP000195402"/>
    </source>
</evidence>
<dbReference type="InParanoid" id="A0A200R565"/>
<keyword evidence="3" id="KW-1185">Reference proteome</keyword>
<accession>A0A200R565</accession>
<name>A0A200R565_MACCD</name>
<comment type="caution">
    <text evidence="2">The sequence shown here is derived from an EMBL/GenBank/DDBJ whole genome shotgun (WGS) entry which is preliminary data.</text>
</comment>
<dbReference type="OrthoDB" id="2019850at2759"/>
<feature type="region of interest" description="Disordered" evidence="1">
    <location>
        <begin position="51"/>
        <end position="131"/>
    </location>
</feature>
<protein>
    <submittedName>
        <fullName evidence="2">Uncharacterized protein</fullName>
    </submittedName>
</protein>
<dbReference type="Proteomes" id="UP000195402">
    <property type="component" value="Unassembled WGS sequence"/>
</dbReference>
<gene>
    <name evidence="2" type="ORF">BVC80_1835g238</name>
</gene>
<sequence>MLCDVPYTTGGMSDGVRESALLLLELSGKSCRRALLICPLLFFSREIGSSRVEPENTNVSRPDSDYDGDLERKHPGIVTETQYPNKSPRNLSGEGDHRSSENNSRGSNKKQKRGKLDWNLLRPPKAQKRQG</sequence>
<proteinExistence type="predicted"/>
<reference evidence="2 3" key="1">
    <citation type="journal article" date="2017" name="Mol. Plant">
        <title>The Genome of Medicinal Plant Macleaya cordata Provides New Insights into Benzylisoquinoline Alkaloids Metabolism.</title>
        <authorList>
            <person name="Liu X."/>
            <person name="Liu Y."/>
            <person name="Huang P."/>
            <person name="Ma Y."/>
            <person name="Qing Z."/>
            <person name="Tang Q."/>
            <person name="Cao H."/>
            <person name="Cheng P."/>
            <person name="Zheng Y."/>
            <person name="Yuan Z."/>
            <person name="Zhou Y."/>
            <person name="Liu J."/>
            <person name="Tang Z."/>
            <person name="Zhuo Y."/>
            <person name="Zhang Y."/>
            <person name="Yu L."/>
            <person name="Huang J."/>
            <person name="Yang P."/>
            <person name="Peng Q."/>
            <person name="Zhang J."/>
            <person name="Jiang W."/>
            <person name="Zhang Z."/>
            <person name="Lin K."/>
            <person name="Ro D.K."/>
            <person name="Chen X."/>
            <person name="Xiong X."/>
            <person name="Shang Y."/>
            <person name="Huang S."/>
            <person name="Zeng J."/>
        </authorList>
    </citation>
    <scope>NUCLEOTIDE SEQUENCE [LARGE SCALE GENOMIC DNA]</scope>
    <source>
        <strain evidence="3">cv. BLH2017</strain>
        <tissue evidence="2">Root</tissue>
    </source>
</reference>
<evidence type="ECO:0000256" key="1">
    <source>
        <dbReference type="SAM" id="MobiDB-lite"/>
    </source>
</evidence>
<dbReference type="EMBL" id="MVGT01000437">
    <property type="protein sequence ID" value="OVA17846.1"/>
    <property type="molecule type" value="Genomic_DNA"/>
</dbReference>